<proteinExistence type="inferred from homology"/>
<keyword evidence="3 9" id="KW-1133">Transmembrane helix</keyword>
<dbReference type="SUPFAM" id="SSF81321">
    <property type="entry name" value="Family A G protein-coupled receptor-like"/>
    <property type="match status" value="1"/>
</dbReference>
<dbReference type="PANTHER" id="PTHR24243:SF208">
    <property type="entry name" value="PYROKININ-1 RECEPTOR"/>
    <property type="match status" value="1"/>
</dbReference>
<evidence type="ECO:0000313" key="13">
    <source>
        <dbReference type="Proteomes" id="UP000663832"/>
    </source>
</evidence>
<feature type="transmembrane region" description="Helical" evidence="9">
    <location>
        <begin position="300"/>
        <end position="318"/>
    </location>
</feature>
<dbReference type="Pfam" id="PF00001">
    <property type="entry name" value="7tm_1"/>
    <property type="match status" value="1"/>
</dbReference>
<keyword evidence="4 8" id="KW-0297">G-protein coupled receptor</keyword>
<dbReference type="CDD" id="cd00637">
    <property type="entry name" value="7tm_classA_rhodopsin-like"/>
    <property type="match status" value="1"/>
</dbReference>
<dbReference type="Proteomes" id="UP000663832">
    <property type="component" value="Unassembled WGS sequence"/>
</dbReference>
<evidence type="ECO:0000256" key="4">
    <source>
        <dbReference type="ARBA" id="ARBA00023040"/>
    </source>
</evidence>
<feature type="transmembrane region" description="Helical" evidence="9">
    <location>
        <begin position="57"/>
        <end position="82"/>
    </location>
</feature>
<dbReference type="InterPro" id="IPR017452">
    <property type="entry name" value="GPCR_Rhodpsn_7TM"/>
</dbReference>
<dbReference type="PROSITE" id="PS00237">
    <property type="entry name" value="G_PROTEIN_RECEP_F1_1"/>
    <property type="match status" value="1"/>
</dbReference>
<evidence type="ECO:0000256" key="1">
    <source>
        <dbReference type="ARBA" id="ARBA00004141"/>
    </source>
</evidence>
<evidence type="ECO:0000313" key="11">
    <source>
        <dbReference type="EMBL" id="CAF0767214.1"/>
    </source>
</evidence>
<comment type="caution">
    <text evidence="12">The sequence shown here is derived from an EMBL/GenBank/DDBJ whole genome shotgun (WGS) entry which is preliminary data.</text>
</comment>
<feature type="transmembrane region" description="Helical" evidence="9">
    <location>
        <begin position="194"/>
        <end position="215"/>
    </location>
</feature>
<evidence type="ECO:0000256" key="6">
    <source>
        <dbReference type="ARBA" id="ARBA00023170"/>
    </source>
</evidence>
<dbReference type="PRINTS" id="PR00237">
    <property type="entry name" value="GPCRRHODOPSN"/>
</dbReference>
<feature type="transmembrane region" description="Helical" evidence="9">
    <location>
        <begin position="102"/>
        <end position="120"/>
    </location>
</feature>
<keyword evidence="13" id="KW-1185">Reference proteome</keyword>
<evidence type="ECO:0000256" key="8">
    <source>
        <dbReference type="RuleBase" id="RU000688"/>
    </source>
</evidence>
<reference evidence="12" key="1">
    <citation type="submission" date="2021-02" db="EMBL/GenBank/DDBJ databases">
        <authorList>
            <person name="Nowell W R."/>
        </authorList>
    </citation>
    <scope>NUCLEOTIDE SEQUENCE</scope>
</reference>
<keyword evidence="5 9" id="KW-0472">Membrane</keyword>
<feature type="transmembrane region" description="Helical" evidence="9">
    <location>
        <begin position="338"/>
        <end position="361"/>
    </location>
</feature>
<evidence type="ECO:0000313" key="12">
    <source>
        <dbReference type="EMBL" id="CAF1190378.1"/>
    </source>
</evidence>
<feature type="transmembrane region" description="Helical" evidence="9">
    <location>
        <begin position="141"/>
        <end position="165"/>
    </location>
</feature>
<comment type="subcellular location">
    <subcellularLocation>
        <location evidence="1">Membrane</location>
        <topology evidence="1">Multi-pass membrane protein</topology>
    </subcellularLocation>
</comment>
<evidence type="ECO:0000256" key="3">
    <source>
        <dbReference type="ARBA" id="ARBA00022989"/>
    </source>
</evidence>
<dbReference type="OrthoDB" id="10037617at2759"/>
<dbReference type="Gene3D" id="1.20.1070.10">
    <property type="entry name" value="Rhodopsin 7-helix transmembrane proteins"/>
    <property type="match status" value="1"/>
</dbReference>
<accession>A0A814VNC0</accession>
<dbReference type="GO" id="GO:0004930">
    <property type="term" value="F:G protein-coupled receptor activity"/>
    <property type="evidence" value="ECO:0007669"/>
    <property type="project" value="UniProtKB-KW"/>
</dbReference>
<organism evidence="12 13">
    <name type="scientific">Adineta steineri</name>
    <dbReference type="NCBI Taxonomy" id="433720"/>
    <lineage>
        <taxon>Eukaryota</taxon>
        <taxon>Metazoa</taxon>
        <taxon>Spiralia</taxon>
        <taxon>Gnathifera</taxon>
        <taxon>Rotifera</taxon>
        <taxon>Eurotatoria</taxon>
        <taxon>Bdelloidea</taxon>
        <taxon>Adinetida</taxon>
        <taxon>Adinetidae</taxon>
        <taxon>Adineta</taxon>
    </lineage>
</organism>
<evidence type="ECO:0000256" key="5">
    <source>
        <dbReference type="ARBA" id="ARBA00023136"/>
    </source>
</evidence>
<sequence length="393" mass="45694">MNSTVMSNLADMPSEWFRIFLIILFIIIVLIGLIGNTLVLLSVSTHHIKIRRSSTNLLLVNMSCADLIILSFNMLDIIQFSYDHSWPTAWYLGLFLCKMCRYFQVLGCYVSVQTLLAISIERYISIIHPVKISHVNRRKRLLFVFILIWSIGIIMASPNLFLLTLHTHINRPEYYVCGLSDHLTYSSIILFYKYIESILFFYIPISVQTVLYIIICRNIFMVERAVQANYRSEQLQQSTASDSHRPFSGTKMSSLVQTPINENNNNNNMSLMPMITPRIPTHITISNSTQKNGDTARKHAIIMLLLVAILYFIAFSPAQINFIYVQINHLHHLYENRLFFIISILLALSSTAFNPILFYIFSRFFRHKFNIILRSLCSICRVHSRRQNNYPMV</sequence>
<feature type="domain" description="G-protein coupled receptors family 1 profile" evidence="10">
    <location>
        <begin position="35"/>
        <end position="358"/>
    </location>
</feature>
<dbReference type="InterPro" id="IPR000276">
    <property type="entry name" value="GPCR_Rhodpsn"/>
</dbReference>
<gene>
    <name evidence="11" type="ORF">BJG266_LOCUS3350</name>
    <name evidence="12" type="ORF">QVE165_LOCUS25211</name>
</gene>
<dbReference type="PANTHER" id="PTHR24243">
    <property type="entry name" value="G-PROTEIN COUPLED RECEPTOR"/>
    <property type="match status" value="1"/>
</dbReference>
<keyword evidence="2 8" id="KW-0812">Transmembrane</keyword>
<dbReference type="PROSITE" id="PS50262">
    <property type="entry name" value="G_PROTEIN_RECEP_F1_2"/>
    <property type="match status" value="1"/>
</dbReference>
<evidence type="ECO:0000259" key="10">
    <source>
        <dbReference type="PROSITE" id="PS50262"/>
    </source>
</evidence>
<keyword evidence="7 8" id="KW-0807">Transducer</keyword>
<feature type="transmembrane region" description="Helical" evidence="9">
    <location>
        <begin position="20"/>
        <end position="45"/>
    </location>
</feature>
<protein>
    <recommendedName>
        <fullName evidence="10">G-protein coupled receptors family 1 profile domain-containing protein</fullName>
    </recommendedName>
</protein>
<dbReference type="Proteomes" id="UP000663877">
    <property type="component" value="Unassembled WGS sequence"/>
</dbReference>
<keyword evidence="6 8" id="KW-0675">Receptor</keyword>
<dbReference type="GO" id="GO:0005886">
    <property type="term" value="C:plasma membrane"/>
    <property type="evidence" value="ECO:0007669"/>
    <property type="project" value="TreeGrafter"/>
</dbReference>
<dbReference type="EMBL" id="CAJNOM010000181">
    <property type="protein sequence ID" value="CAF1190378.1"/>
    <property type="molecule type" value="Genomic_DNA"/>
</dbReference>
<comment type="similarity">
    <text evidence="8">Belongs to the G-protein coupled receptor 1 family.</text>
</comment>
<evidence type="ECO:0000256" key="7">
    <source>
        <dbReference type="ARBA" id="ARBA00023224"/>
    </source>
</evidence>
<name>A0A814VNC0_9BILA</name>
<evidence type="ECO:0000256" key="9">
    <source>
        <dbReference type="SAM" id="Phobius"/>
    </source>
</evidence>
<dbReference type="EMBL" id="CAJNOI010000008">
    <property type="protein sequence ID" value="CAF0767214.1"/>
    <property type="molecule type" value="Genomic_DNA"/>
</dbReference>
<evidence type="ECO:0000256" key="2">
    <source>
        <dbReference type="ARBA" id="ARBA00022692"/>
    </source>
</evidence>
<dbReference type="AlphaFoldDB" id="A0A814VNC0"/>